<feature type="domain" description="Methyltransferase FkbM" evidence="1">
    <location>
        <begin position="105"/>
        <end position="261"/>
    </location>
</feature>
<reference evidence="2 3" key="1">
    <citation type="submission" date="2021-07" db="EMBL/GenBank/DDBJ databases">
        <title>A novel Jannaschia species isolated from marine dinoflagellate Ceratoperidinium margalefii.</title>
        <authorList>
            <person name="Jiang Y."/>
            <person name="Li Z."/>
        </authorList>
    </citation>
    <scope>NUCLEOTIDE SEQUENCE [LARGE SCALE GENOMIC DNA]</scope>
    <source>
        <strain evidence="2 3">J12C1-MA-4</strain>
    </source>
</reference>
<keyword evidence="2" id="KW-0808">Transferase</keyword>
<dbReference type="AlphaFoldDB" id="A0A8F6YE43"/>
<dbReference type="GO" id="GO:0008168">
    <property type="term" value="F:methyltransferase activity"/>
    <property type="evidence" value="ECO:0007669"/>
    <property type="project" value="UniProtKB-KW"/>
</dbReference>
<dbReference type="NCBIfam" id="TIGR01444">
    <property type="entry name" value="fkbM_fam"/>
    <property type="match status" value="1"/>
</dbReference>
<gene>
    <name evidence="2" type="ORF">KYE46_08325</name>
</gene>
<protein>
    <submittedName>
        <fullName evidence="2">FkbM family methyltransferase</fullName>
    </submittedName>
</protein>
<dbReference type="GO" id="GO:0032259">
    <property type="term" value="P:methylation"/>
    <property type="evidence" value="ECO:0007669"/>
    <property type="project" value="UniProtKB-KW"/>
</dbReference>
<proteinExistence type="predicted"/>
<organism evidence="2 3">
    <name type="scientific">Gymnodinialimonas ceratoperidinii</name>
    <dbReference type="NCBI Taxonomy" id="2856823"/>
    <lineage>
        <taxon>Bacteria</taxon>
        <taxon>Pseudomonadati</taxon>
        <taxon>Pseudomonadota</taxon>
        <taxon>Alphaproteobacteria</taxon>
        <taxon>Rhodobacterales</taxon>
        <taxon>Paracoccaceae</taxon>
        <taxon>Gymnodinialimonas</taxon>
    </lineage>
</organism>
<sequence length="284" mass="31463">MTLIPTSVRLSVARKITRRMLKGPLSRSSDLYRKGKGFFPGGPDSITYIPENDLVLLKQNEIELFVARPSRLRYQLAGLQKRRRNLLDEYLVPEGLIRPNDYVIDIGANIGEFSLAMAAMGASVTSFEPDPTEFRALLANADGHPTIVPRNVALWNDDAKLTFFDANDTGDSSLFDPGRATQTLEVPARRLDTLAAEGIESSSVRLIKLEAEGAEPEIIDGAVHTLRRTDYVTVDMGPERGLSQANTVAEVVRKLTRIGFELTSFSTKRTVGLFENIRRTKELG</sequence>
<dbReference type="PANTHER" id="PTHR34203">
    <property type="entry name" value="METHYLTRANSFERASE, FKBM FAMILY PROTEIN"/>
    <property type="match status" value="1"/>
</dbReference>
<accession>A0A8F6YE43</accession>
<dbReference type="Proteomes" id="UP000825009">
    <property type="component" value="Chromosome"/>
</dbReference>
<dbReference type="InterPro" id="IPR052514">
    <property type="entry name" value="SAM-dependent_MTase"/>
</dbReference>
<dbReference type="InterPro" id="IPR006342">
    <property type="entry name" value="FkbM_mtfrase"/>
</dbReference>
<dbReference type="RefSeq" id="WP_219004857.1">
    <property type="nucleotide sequence ID" value="NZ_CP079194.1"/>
</dbReference>
<evidence type="ECO:0000313" key="2">
    <source>
        <dbReference type="EMBL" id="QXT41200.1"/>
    </source>
</evidence>
<name>A0A8F6YE43_9RHOB</name>
<keyword evidence="3" id="KW-1185">Reference proteome</keyword>
<evidence type="ECO:0000313" key="3">
    <source>
        <dbReference type="Proteomes" id="UP000825009"/>
    </source>
</evidence>
<dbReference type="KEGG" id="gce:KYE46_08325"/>
<dbReference type="EMBL" id="CP079194">
    <property type="protein sequence ID" value="QXT41200.1"/>
    <property type="molecule type" value="Genomic_DNA"/>
</dbReference>
<dbReference type="Pfam" id="PF05050">
    <property type="entry name" value="Methyltransf_21"/>
    <property type="match status" value="1"/>
</dbReference>
<evidence type="ECO:0000259" key="1">
    <source>
        <dbReference type="Pfam" id="PF05050"/>
    </source>
</evidence>
<keyword evidence="2" id="KW-0489">Methyltransferase</keyword>
<dbReference type="PANTHER" id="PTHR34203:SF15">
    <property type="entry name" value="SLL1173 PROTEIN"/>
    <property type="match status" value="1"/>
</dbReference>